<accession>A0A267FHZ0</accession>
<keyword evidence="4" id="KW-1185">Reference proteome</keyword>
<evidence type="ECO:0000259" key="2">
    <source>
        <dbReference type="PROSITE" id="PS50097"/>
    </source>
</evidence>
<gene>
    <name evidence="3" type="ORF">BOX15_Mlig006554g1</name>
</gene>
<dbReference type="STRING" id="282301.A0A267FHZ0"/>
<proteinExistence type="predicted"/>
<dbReference type="OrthoDB" id="437903at2759"/>
<dbReference type="SMART" id="SM00225">
    <property type="entry name" value="BTB"/>
    <property type="match status" value="1"/>
</dbReference>
<protein>
    <recommendedName>
        <fullName evidence="2">BTB domain-containing protein</fullName>
    </recommendedName>
</protein>
<name>A0A267FHZ0_9PLAT</name>
<feature type="compositionally biased region" description="Polar residues" evidence="1">
    <location>
        <begin position="1"/>
        <end position="14"/>
    </location>
</feature>
<dbReference type="CDD" id="cd18186">
    <property type="entry name" value="BTB_POZ_ZBTB_KLHL-like"/>
    <property type="match status" value="1"/>
</dbReference>
<organism evidence="3 4">
    <name type="scientific">Macrostomum lignano</name>
    <dbReference type="NCBI Taxonomy" id="282301"/>
    <lineage>
        <taxon>Eukaryota</taxon>
        <taxon>Metazoa</taxon>
        <taxon>Spiralia</taxon>
        <taxon>Lophotrochozoa</taxon>
        <taxon>Platyhelminthes</taxon>
        <taxon>Rhabditophora</taxon>
        <taxon>Macrostomorpha</taxon>
        <taxon>Macrostomida</taxon>
        <taxon>Macrostomidae</taxon>
        <taxon>Macrostomum</taxon>
    </lineage>
</organism>
<feature type="domain" description="BTB" evidence="2">
    <location>
        <begin position="86"/>
        <end position="148"/>
    </location>
</feature>
<dbReference type="Gene3D" id="3.30.710.10">
    <property type="entry name" value="Potassium Channel Kv1.1, Chain A"/>
    <property type="match status" value="1"/>
</dbReference>
<evidence type="ECO:0000256" key="1">
    <source>
        <dbReference type="SAM" id="MobiDB-lite"/>
    </source>
</evidence>
<feature type="region of interest" description="Disordered" evidence="1">
    <location>
        <begin position="1"/>
        <end position="66"/>
    </location>
</feature>
<comment type="caution">
    <text evidence="3">The sequence shown here is derived from an EMBL/GenBank/DDBJ whole genome shotgun (WGS) entry which is preliminary data.</text>
</comment>
<evidence type="ECO:0000313" key="4">
    <source>
        <dbReference type="Proteomes" id="UP000215902"/>
    </source>
</evidence>
<dbReference type="InterPro" id="IPR011333">
    <property type="entry name" value="SKP1/BTB/POZ_sf"/>
</dbReference>
<feature type="compositionally biased region" description="Low complexity" evidence="1">
    <location>
        <begin position="15"/>
        <end position="33"/>
    </location>
</feature>
<dbReference type="PROSITE" id="PS50097">
    <property type="entry name" value="BTB"/>
    <property type="match status" value="1"/>
</dbReference>
<dbReference type="AlphaFoldDB" id="A0A267FHZ0"/>
<dbReference type="Pfam" id="PF00651">
    <property type="entry name" value="BTB"/>
    <property type="match status" value="1"/>
</dbReference>
<dbReference type="InterPro" id="IPR000210">
    <property type="entry name" value="BTB/POZ_dom"/>
</dbReference>
<sequence>MSSSPSPNSPTVGRQQQQHQQHHQQSQPQQQQPQHPPIASSSTVATRPRKRAGVGGSGSGSVVNLSSPMSSGGAGLDFRQDSLLFSDVTLLAGPERQRLRAHRILLSLWSPVFRAMLTNPCQEQQSQTISLPEDAPETVELMLRAIYTPGGCEIDYAGALSLLPLVHRLQVEPLVRDCEERLLRSLKDETVFAALELADRFDLGALKRYATDFCCALPVELLESRAEELGLSSETLSLILKKKIRHLQSMVEEIYLSTKRSVTRVEGKIQKVPLNHCAEHDLPRLASVDDICGQCAACTIGYLQELCSKALNKDLAHSST</sequence>
<dbReference type="Proteomes" id="UP000215902">
    <property type="component" value="Unassembled WGS sequence"/>
</dbReference>
<dbReference type="EMBL" id="NIVC01001073">
    <property type="protein sequence ID" value="PAA72612.1"/>
    <property type="molecule type" value="Genomic_DNA"/>
</dbReference>
<reference evidence="3 4" key="1">
    <citation type="submission" date="2017-06" db="EMBL/GenBank/DDBJ databases">
        <title>A platform for efficient transgenesis in Macrostomum lignano, a flatworm model organism for stem cell research.</title>
        <authorList>
            <person name="Berezikov E."/>
        </authorList>
    </citation>
    <scope>NUCLEOTIDE SEQUENCE [LARGE SCALE GENOMIC DNA]</scope>
    <source>
        <strain evidence="3">DV1</strain>
        <tissue evidence="3">Whole organism</tissue>
    </source>
</reference>
<dbReference type="SUPFAM" id="SSF54695">
    <property type="entry name" value="POZ domain"/>
    <property type="match status" value="1"/>
</dbReference>
<dbReference type="PANTHER" id="PTHR24413">
    <property type="entry name" value="SPECKLE-TYPE POZ PROTEIN"/>
    <property type="match status" value="1"/>
</dbReference>
<evidence type="ECO:0000313" key="3">
    <source>
        <dbReference type="EMBL" id="PAA72612.1"/>
    </source>
</evidence>